<feature type="region of interest" description="Disordered" evidence="1">
    <location>
        <begin position="72"/>
        <end position="121"/>
    </location>
</feature>
<dbReference type="AlphaFoldDB" id="A0A9D3PYE9"/>
<comment type="caution">
    <text evidence="2">The sequence shown here is derived from an EMBL/GenBank/DDBJ whole genome shotgun (WGS) entry which is preliminary data.</text>
</comment>
<evidence type="ECO:0000256" key="1">
    <source>
        <dbReference type="SAM" id="MobiDB-lite"/>
    </source>
</evidence>
<evidence type="ECO:0000313" key="2">
    <source>
        <dbReference type="EMBL" id="KAG7471876.1"/>
    </source>
</evidence>
<protein>
    <submittedName>
        <fullName evidence="2">Uncharacterized protein</fullName>
    </submittedName>
</protein>
<proteinExistence type="predicted"/>
<name>A0A9D3PYE9_MEGAT</name>
<keyword evidence="3" id="KW-1185">Reference proteome</keyword>
<reference evidence="2" key="1">
    <citation type="submission" date="2021-01" db="EMBL/GenBank/DDBJ databases">
        <authorList>
            <person name="Zahm M."/>
            <person name="Roques C."/>
            <person name="Cabau C."/>
            <person name="Klopp C."/>
            <person name="Donnadieu C."/>
            <person name="Jouanno E."/>
            <person name="Lampietro C."/>
            <person name="Louis A."/>
            <person name="Herpin A."/>
            <person name="Echchiki A."/>
            <person name="Berthelot C."/>
            <person name="Parey E."/>
            <person name="Roest-Crollius H."/>
            <person name="Braasch I."/>
            <person name="Postlethwait J."/>
            <person name="Bobe J."/>
            <person name="Montfort J."/>
            <person name="Bouchez O."/>
            <person name="Begum T."/>
            <person name="Mejri S."/>
            <person name="Adams A."/>
            <person name="Chen W.-J."/>
            <person name="Guiguen Y."/>
        </authorList>
    </citation>
    <scope>NUCLEOTIDE SEQUENCE</scope>
    <source>
        <strain evidence="2">YG-15Mar2019-1</strain>
        <tissue evidence="2">Brain</tissue>
    </source>
</reference>
<dbReference type="EMBL" id="JAFDVH010000008">
    <property type="protein sequence ID" value="KAG7471876.1"/>
    <property type="molecule type" value="Genomic_DNA"/>
</dbReference>
<evidence type="ECO:0000313" key="3">
    <source>
        <dbReference type="Proteomes" id="UP001046870"/>
    </source>
</evidence>
<gene>
    <name evidence="2" type="ORF">MATL_G00102610</name>
</gene>
<organism evidence="2 3">
    <name type="scientific">Megalops atlanticus</name>
    <name type="common">Tarpon</name>
    <name type="synonym">Clupea gigantea</name>
    <dbReference type="NCBI Taxonomy" id="7932"/>
    <lineage>
        <taxon>Eukaryota</taxon>
        <taxon>Metazoa</taxon>
        <taxon>Chordata</taxon>
        <taxon>Craniata</taxon>
        <taxon>Vertebrata</taxon>
        <taxon>Euteleostomi</taxon>
        <taxon>Actinopterygii</taxon>
        <taxon>Neopterygii</taxon>
        <taxon>Teleostei</taxon>
        <taxon>Elopiformes</taxon>
        <taxon>Megalopidae</taxon>
        <taxon>Megalops</taxon>
    </lineage>
</organism>
<dbReference type="Proteomes" id="UP001046870">
    <property type="component" value="Chromosome 8"/>
</dbReference>
<accession>A0A9D3PYE9</accession>
<sequence>MDSFTLSAAEHECCHTCSHLFHYKCIEAISEIQGLSQLVSGEILRTPASRGHSTSEQPIAALQNLVRSIAPVTPPGFELPQRRGTRNYPDRLLESPTFVGGRAHGVSSKRKGREDNTTHAEACVSAKRPNSWGDGIRVIGKNKSNHRQS</sequence>